<feature type="domain" description="Rhodanese" evidence="1">
    <location>
        <begin position="41"/>
        <end position="88"/>
    </location>
</feature>
<proteinExistence type="predicted"/>
<sequence>MYSEQFLFLIIGEEIMKWMQFFTPVSSINWDEANALLAANLKGDVVFLDVRQPKEYENGHIPGAKLIPVGQLESRLDELPKDKPLVVY</sequence>
<dbReference type="eggNOG" id="COG0607">
    <property type="taxonomic scope" value="Bacteria"/>
</dbReference>
<dbReference type="CDD" id="cd00158">
    <property type="entry name" value="RHOD"/>
    <property type="match status" value="1"/>
</dbReference>
<dbReference type="Gene3D" id="3.40.250.10">
    <property type="entry name" value="Rhodanese-like domain"/>
    <property type="match status" value="1"/>
</dbReference>
<dbReference type="AlphaFoldDB" id="Q6ANP5"/>
<name>Q6ANP5_DESPS</name>
<dbReference type="InterPro" id="IPR001307">
    <property type="entry name" value="Thiosulphate_STrfase_CS"/>
</dbReference>
<organism evidence="2 3">
    <name type="scientific">Desulfotalea psychrophila (strain LSv54 / DSM 12343)</name>
    <dbReference type="NCBI Taxonomy" id="177439"/>
    <lineage>
        <taxon>Bacteria</taxon>
        <taxon>Pseudomonadati</taxon>
        <taxon>Thermodesulfobacteriota</taxon>
        <taxon>Desulfobulbia</taxon>
        <taxon>Desulfobulbales</taxon>
        <taxon>Desulfocapsaceae</taxon>
        <taxon>Desulfotalea</taxon>
    </lineage>
</organism>
<accession>Q6ANP5</accession>
<dbReference type="Proteomes" id="UP000000602">
    <property type="component" value="Chromosome"/>
</dbReference>
<reference evidence="3" key="1">
    <citation type="journal article" date="2004" name="Environ. Microbiol.">
        <title>The genome of Desulfotalea psychrophila, a sulfate-reducing bacterium from permanently cold Arctic sediments.</title>
        <authorList>
            <person name="Rabus R."/>
            <person name="Ruepp A."/>
            <person name="Frickey T."/>
            <person name="Rattei T."/>
            <person name="Fartmann B."/>
            <person name="Stark M."/>
            <person name="Bauer M."/>
            <person name="Zibat A."/>
            <person name="Lombardot T."/>
            <person name="Becker I."/>
            <person name="Amann J."/>
            <person name="Gellner K."/>
            <person name="Teeling H."/>
            <person name="Leuschner W.D."/>
            <person name="Gloeckner F.-O."/>
            <person name="Lupas A.N."/>
            <person name="Amann R."/>
            <person name="Klenk H.-P."/>
        </authorList>
    </citation>
    <scope>NUCLEOTIDE SEQUENCE [LARGE SCALE GENOMIC DNA]</scope>
    <source>
        <strain evidence="3">DSM 12343 / LSv54</strain>
    </source>
</reference>
<dbReference type="Pfam" id="PF00581">
    <property type="entry name" value="Rhodanese"/>
    <property type="match status" value="1"/>
</dbReference>
<gene>
    <name evidence="2" type="ordered locus">DP1300</name>
</gene>
<evidence type="ECO:0000313" key="3">
    <source>
        <dbReference type="Proteomes" id="UP000000602"/>
    </source>
</evidence>
<protein>
    <submittedName>
        <fullName evidence="2">Similar to rhodanese</fullName>
    </submittedName>
</protein>
<dbReference type="PROSITE" id="PS00380">
    <property type="entry name" value="RHODANESE_1"/>
    <property type="match status" value="1"/>
</dbReference>
<evidence type="ECO:0000259" key="1">
    <source>
        <dbReference type="PROSITE" id="PS50206"/>
    </source>
</evidence>
<dbReference type="InterPro" id="IPR050229">
    <property type="entry name" value="GlpE_sulfurtransferase"/>
</dbReference>
<keyword evidence="3" id="KW-1185">Reference proteome</keyword>
<dbReference type="PROSITE" id="PS50206">
    <property type="entry name" value="RHODANESE_3"/>
    <property type="match status" value="1"/>
</dbReference>
<dbReference type="PANTHER" id="PTHR43031:SF1">
    <property type="entry name" value="PYRIDINE NUCLEOTIDE-DISULPHIDE OXIDOREDUCTASE"/>
    <property type="match status" value="1"/>
</dbReference>
<dbReference type="PANTHER" id="PTHR43031">
    <property type="entry name" value="FAD-DEPENDENT OXIDOREDUCTASE"/>
    <property type="match status" value="1"/>
</dbReference>
<dbReference type="STRING" id="177439.DP1300"/>
<dbReference type="KEGG" id="dps:DP1300"/>
<dbReference type="SUPFAM" id="SSF52821">
    <property type="entry name" value="Rhodanese/Cell cycle control phosphatase"/>
    <property type="match status" value="1"/>
</dbReference>
<dbReference type="InterPro" id="IPR001763">
    <property type="entry name" value="Rhodanese-like_dom"/>
</dbReference>
<dbReference type="InterPro" id="IPR036873">
    <property type="entry name" value="Rhodanese-like_dom_sf"/>
</dbReference>
<dbReference type="GO" id="GO:0004792">
    <property type="term" value="F:thiosulfate-cyanide sulfurtransferase activity"/>
    <property type="evidence" value="ECO:0007669"/>
    <property type="project" value="InterPro"/>
</dbReference>
<evidence type="ECO:0000313" key="2">
    <source>
        <dbReference type="EMBL" id="CAG36029.1"/>
    </source>
</evidence>
<dbReference type="EMBL" id="CR522870">
    <property type="protein sequence ID" value="CAG36029.1"/>
    <property type="molecule type" value="Genomic_DNA"/>
</dbReference>
<dbReference type="HOGENOM" id="CLU_2464077_0_0_7"/>